<dbReference type="PROSITE" id="PS01124">
    <property type="entry name" value="HTH_ARAC_FAMILY_2"/>
    <property type="match status" value="1"/>
</dbReference>
<proteinExistence type="predicted"/>
<dbReference type="SUPFAM" id="SSF46689">
    <property type="entry name" value="Homeodomain-like"/>
    <property type="match status" value="1"/>
</dbReference>
<evidence type="ECO:0000259" key="4">
    <source>
        <dbReference type="PROSITE" id="PS01124"/>
    </source>
</evidence>
<dbReference type="InterPro" id="IPR032687">
    <property type="entry name" value="AraC-type_N"/>
</dbReference>
<dbReference type="EMBL" id="CP144913">
    <property type="protein sequence ID" value="WXB75613.1"/>
    <property type="molecule type" value="Genomic_DNA"/>
</dbReference>
<dbReference type="InterPro" id="IPR009057">
    <property type="entry name" value="Homeodomain-like_sf"/>
</dbReference>
<dbReference type="SMART" id="SM00342">
    <property type="entry name" value="HTH_ARAC"/>
    <property type="match status" value="1"/>
</dbReference>
<dbReference type="PANTHER" id="PTHR47894:SF4">
    <property type="entry name" value="HTH-TYPE TRANSCRIPTIONAL REGULATOR GADX"/>
    <property type="match status" value="1"/>
</dbReference>
<reference evidence="5 6" key="1">
    <citation type="submission" date="2024-02" db="EMBL/GenBank/DDBJ databases">
        <title>Janibacter sp. nov., isolated from gut of marine sandworm.</title>
        <authorList>
            <person name="Kim B."/>
            <person name="Jun M.O."/>
            <person name="Shin N.-R."/>
        </authorList>
    </citation>
    <scope>NUCLEOTIDE SEQUENCE [LARGE SCALE GENOMIC DNA]</scope>
    <source>
        <strain evidence="5 6">A1S7</strain>
    </source>
</reference>
<feature type="domain" description="HTH araC/xylS-type" evidence="4">
    <location>
        <begin position="245"/>
        <end position="343"/>
    </location>
</feature>
<sequence>MKPRAAAAGDTALIRAASLRGFVPLVEELGGDPLRLLARFRIPQSVLDDDDGLISITAHDLMLDTAAEELACPDLGLRLAQRQDLGILGPLALAIESSSTVAEALEFATRFMFVHSPALRIGVEADPRAATGVVAVTYRKDLRESPYSPQAMELGLTLLRRICAAMLGGIDGLRSIEVPHAPISPIEHYAEVFGVPTRFHAPVAALRLDRRVLDARFSAADESIREVALAHLSANYTSPHGSTAVRVRGALSDGLGTVSPSLPQVARLLSVHPRTLQRRLAAEGTSFDLVLDDVRRSAAERYLTTTDIPVAQVAAMLGFSEQSALSRAVRRWFGASPRSLRQGESGNLSS</sequence>
<evidence type="ECO:0000256" key="1">
    <source>
        <dbReference type="ARBA" id="ARBA00023015"/>
    </source>
</evidence>
<keyword evidence="1" id="KW-0805">Transcription regulation</keyword>
<keyword evidence="6" id="KW-1185">Reference proteome</keyword>
<dbReference type="Gene3D" id="1.10.10.60">
    <property type="entry name" value="Homeodomain-like"/>
    <property type="match status" value="1"/>
</dbReference>
<evidence type="ECO:0000313" key="6">
    <source>
        <dbReference type="Proteomes" id="UP001382727"/>
    </source>
</evidence>
<dbReference type="PANTHER" id="PTHR47894">
    <property type="entry name" value="HTH-TYPE TRANSCRIPTIONAL REGULATOR GADX"/>
    <property type="match status" value="1"/>
</dbReference>
<dbReference type="Proteomes" id="UP001382727">
    <property type="component" value="Chromosome"/>
</dbReference>
<evidence type="ECO:0000256" key="3">
    <source>
        <dbReference type="ARBA" id="ARBA00023163"/>
    </source>
</evidence>
<accession>A0ABZ2MF23</accession>
<keyword evidence="2" id="KW-0238">DNA-binding</keyword>
<dbReference type="InterPro" id="IPR018060">
    <property type="entry name" value="HTH_AraC"/>
</dbReference>
<evidence type="ECO:0000313" key="5">
    <source>
        <dbReference type="EMBL" id="WXB75613.1"/>
    </source>
</evidence>
<gene>
    <name evidence="5" type="ORF">V1351_11715</name>
</gene>
<dbReference type="RefSeq" id="WP_338748347.1">
    <property type="nucleotide sequence ID" value="NZ_CP144913.1"/>
</dbReference>
<dbReference type="Pfam" id="PF12833">
    <property type="entry name" value="HTH_18"/>
    <property type="match status" value="1"/>
</dbReference>
<protein>
    <submittedName>
        <fullName evidence="5">AraC family transcriptional regulator</fullName>
    </submittedName>
</protein>
<organism evidence="5 6">
    <name type="scientific">Janibacter alittae</name>
    <dbReference type="NCBI Taxonomy" id="3115209"/>
    <lineage>
        <taxon>Bacteria</taxon>
        <taxon>Bacillati</taxon>
        <taxon>Actinomycetota</taxon>
        <taxon>Actinomycetes</taxon>
        <taxon>Micrococcales</taxon>
        <taxon>Intrasporangiaceae</taxon>
        <taxon>Janibacter</taxon>
    </lineage>
</organism>
<dbReference type="Pfam" id="PF12625">
    <property type="entry name" value="Arabinose_bd"/>
    <property type="match status" value="1"/>
</dbReference>
<evidence type="ECO:0000256" key="2">
    <source>
        <dbReference type="ARBA" id="ARBA00023125"/>
    </source>
</evidence>
<name>A0ABZ2MF23_9MICO</name>
<keyword evidence="3" id="KW-0804">Transcription</keyword>